<protein>
    <submittedName>
        <fullName evidence="2">Uncharacterized protein</fullName>
    </submittedName>
</protein>
<keyword evidence="1" id="KW-0472">Membrane</keyword>
<accession>A0A9D2S9S3</accession>
<feature type="transmembrane region" description="Helical" evidence="1">
    <location>
        <begin position="56"/>
        <end position="80"/>
    </location>
</feature>
<gene>
    <name evidence="2" type="ORF">IAA37_03705</name>
</gene>
<keyword evidence="1" id="KW-1133">Transmembrane helix</keyword>
<evidence type="ECO:0000313" key="3">
    <source>
        <dbReference type="Proteomes" id="UP000823877"/>
    </source>
</evidence>
<keyword evidence="1" id="KW-0812">Transmembrane</keyword>
<dbReference type="AlphaFoldDB" id="A0A9D2S9S3"/>
<dbReference type="Proteomes" id="UP000823877">
    <property type="component" value="Unassembled WGS sequence"/>
</dbReference>
<name>A0A9D2S9S3_9FIRM</name>
<proteinExistence type="predicted"/>
<sequence>MHTKKHLKPRGITILLIKSTGIMRFVPLIAIDLAALGLILLSAFGRMDSDSILSDLLLISQIFFPLFSVWWVIFILWGLIDADGSELIFTVCRKSLLRYILPPFLIMLANVSAITAVCAVILPAFAVEFLRILSACVLYFGIAYFACVVTKLTSVSLFLLILYTLASAICRSHEIVFPFYMSQTLIDGETAVKLCLPLFAAGILLCAAGRLAEKRLRTNIR</sequence>
<organism evidence="2 3">
    <name type="scientific">Candidatus Eubacterium faecale</name>
    <dbReference type="NCBI Taxonomy" id="2838568"/>
    <lineage>
        <taxon>Bacteria</taxon>
        <taxon>Bacillati</taxon>
        <taxon>Bacillota</taxon>
        <taxon>Clostridia</taxon>
        <taxon>Eubacteriales</taxon>
        <taxon>Eubacteriaceae</taxon>
        <taxon>Eubacterium</taxon>
    </lineage>
</organism>
<reference evidence="2" key="1">
    <citation type="journal article" date="2021" name="PeerJ">
        <title>Extensive microbial diversity within the chicken gut microbiome revealed by metagenomics and culture.</title>
        <authorList>
            <person name="Gilroy R."/>
            <person name="Ravi A."/>
            <person name="Getino M."/>
            <person name="Pursley I."/>
            <person name="Horton D.L."/>
            <person name="Alikhan N.F."/>
            <person name="Baker D."/>
            <person name="Gharbi K."/>
            <person name="Hall N."/>
            <person name="Watson M."/>
            <person name="Adriaenssens E.M."/>
            <person name="Foster-Nyarko E."/>
            <person name="Jarju S."/>
            <person name="Secka A."/>
            <person name="Antonio M."/>
            <person name="Oren A."/>
            <person name="Chaudhuri R.R."/>
            <person name="La Ragione R."/>
            <person name="Hildebrand F."/>
            <person name="Pallen M.J."/>
        </authorList>
    </citation>
    <scope>NUCLEOTIDE SEQUENCE</scope>
    <source>
        <strain evidence="2">CHK188-16595</strain>
    </source>
</reference>
<dbReference type="EMBL" id="DWXN01000008">
    <property type="protein sequence ID" value="HJB74760.1"/>
    <property type="molecule type" value="Genomic_DNA"/>
</dbReference>
<feature type="transmembrane region" description="Helical" evidence="1">
    <location>
        <begin position="191"/>
        <end position="212"/>
    </location>
</feature>
<reference evidence="2" key="2">
    <citation type="submission" date="2021-04" db="EMBL/GenBank/DDBJ databases">
        <authorList>
            <person name="Gilroy R."/>
        </authorList>
    </citation>
    <scope>NUCLEOTIDE SEQUENCE</scope>
    <source>
        <strain evidence="2">CHK188-16595</strain>
    </source>
</reference>
<comment type="caution">
    <text evidence="2">The sequence shown here is derived from an EMBL/GenBank/DDBJ whole genome shotgun (WGS) entry which is preliminary data.</text>
</comment>
<evidence type="ECO:0000313" key="2">
    <source>
        <dbReference type="EMBL" id="HJB74760.1"/>
    </source>
</evidence>
<feature type="transmembrane region" description="Helical" evidence="1">
    <location>
        <begin position="100"/>
        <end position="126"/>
    </location>
</feature>
<feature type="transmembrane region" description="Helical" evidence="1">
    <location>
        <begin position="132"/>
        <end position="150"/>
    </location>
</feature>
<evidence type="ECO:0000256" key="1">
    <source>
        <dbReference type="SAM" id="Phobius"/>
    </source>
</evidence>
<feature type="transmembrane region" description="Helical" evidence="1">
    <location>
        <begin position="157"/>
        <end position="179"/>
    </location>
</feature>
<feature type="transmembrane region" description="Helical" evidence="1">
    <location>
        <begin position="21"/>
        <end position="44"/>
    </location>
</feature>